<sequence>MPSTAAKDDRISIRTPPELKRMLIAAAAVSNISMTDFLLNAARKAAETVLAESRQITLNQQEWDRFMDLLDNPPPPNAALRAAMQRHHALLD</sequence>
<comment type="similarity">
    <text evidence="2">Belongs to the TacA antitoxin family.</text>
</comment>
<reference evidence="3 4" key="1">
    <citation type="submission" date="2016-10" db="EMBL/GenBank/DDBJ databases">
        <authorList>
            <person name="de Groot N.N."/>
        </authorList>
    </citation>
    <scope>NUCLEOTIDE SEQUENCE [LARGE SCALE GENOMIC DNA]</scope>
    <source>
        <strain evidence="3 4">DSM 21228</strain>
    </source>
</reference>
<evidence type="ECO:0000256" key="2">
    <source>
        <dbReference type="ARBA" id="ARBA00049988"/>
    </source>
</evidence>
<dbReference type="Gene3D" id="1.20.5.780">
    <property type="entry name" value="Single helix bin"/>
    <property type="match status" value="1"/>
</dbReference>
<dbReference type="SUPFAM" id="SSF47598">
    <property type="entry name" value="Ribbon-helix-helix"/>
    <property type="match status" value="1"/>
</dbReference>
<evidence type="ECO:0000313" key="3">
    <source>
        <dbReference type="EMBL" id="SDZ87184.1"/>
    </source>
</evidence>
<accession>A0A1H3WLC7</accession>
<dbReference type="STRING" id="525918.SAMN05660964_00472"/>
<dbReference type="OrthoDB" id="5297731at2"/>
<dbReference type="EMBL" id="FNQP01000002">
    <property type="protein sequence ID" value="SDZ87184.1"/>
    <property type="molecule type" value="Genomic_DNA"/>
</dbReference>
<dbReference type="Proteomes" id="UP000199397">
    <property type="component" value="Unassembled WGS sequence"/>
</dbReference>
<keyword evidence="1" id="KW-1277">Toxin-antitoxin system</keyword>
<evidence type="ECO:0000256" key="1">
    <source>
        <dbReference type="ARBA" id="ARBA00022649"/>
    </source>
</evidence>
<evidence type="ECO:0000313" key="4">
    <source>
        <dbReference type="Proteomes" id="UP000199397"/>
    </source>
</evidence>
<dbReference type="InterPro" id="IPR010985">
    <property type="entry name" value="Ribbon_hlx_hlx"/>
</dbReference>
<name>A0A1H3WLC7_9GAMM</name>
<dbReference type="GO" id="GO:0006355">
    <property type="term" value="P:regulation of DNA-templated transcription"/>
    <property type="evidence" value="ECO:0007669"/>
    <property type="project" value="InterPro"/>
</dbReference>
<dbReference type="RefSeq" id="WP_093064999.1">
    <property type="nucleotide sequence ID" value="NZ_FNQP01000002.1"/>
</dbReference>
<gene>
    <name evidence="3" type="ORF">SAMN05660964_00472</name>
</gene>
<dbReference type="InterPro" id="IPR014795">
    <property type="entry name" value="TacA_1-like"/>
</dbReference>
<dbReference type="PANTHER" id="PTHR35401">
    <property type="entry name" value="COPG FAMILY HELIX-TURN-HELIX PROTEIN-RELATED-RELATED"/>
    <property type="match status" value="1"/>
</dbReference>
<protein>
    <submittedName>
        <fullName evidence="3">Uncharacterized conserved protein, DUF1778 family</fullName>
    </submittedName>
</protein>
<proteinExistence type="inferred from homology"/>
<keyword evidence="4" id="KW-1185">Reference proteome</keyword>
<dbReference type="AlphaFoldDB" id="A0A1H3WLC7"/>
<organism evidence="3 4">
    <name type="scientific">Thiothrix caldifontis</name>
    <dbReference type="NCBI Taxonomy" id="525918"/>
    <lineage>
        <taxon>Bacteria</taxon>
        <taxon>Pseudomonadati</taxon>
        <taxon>Pseudomonadota</taxon>
        <taxon>Gammaproteobacteria</taxon>
        <taxon>Thiotrichales</taxon>
        <taxon>Thiotrichaceae</taxon>
        <taxon>Thiothrix</taxon>
    </lineage>
</organism>
<dbReference type="Pfam" id="PF08681">
    <property type="entry name" value="TacA1"/>
    <property type="match status" value="1"/>
</dbReference>